<dbReference type="Pfam" id="PF20925">
    <property type="entry name" value="Htt_bridge"/>
    <property type="match status" value="1"/>
</dbReference>
<evidence type="ECO:0000256" key="6">
    <source>
        <dbReference type="ARBA" id="ARBA00023242"/>
    </source>
</evidence>
<dbReference type="PANTHER" id="PTHR10170">
    <property type="entry name" value="HUNTINGTON DISEASE PROTEIN"/>
    <property type="match status" value="1"/>
</dbReference>
<comment type="similarity">
    <text evidence="4">Belongs to the huntingtin family.</text>
</comment>
<dbReference type="Pfam" id="PF20926">
    <property type="entry name" value="Htt_N-HEAT_1"/>
    <property type="match status" value="1"/>
</dbReference>
<dbReference type="InterPro" id="IPR011989">
    <property type="entry name" value="ARM-like"/>
</dbReference>
<sequence length="2777" mass="314002">MATLEKLVKALDALKVLNSSSNEFSDESIARKKEKIGLCTTIADSMCSSQIKCASNFASLLSISMETLLKMCDDPDSNIRMIADESLNRIIRSMMDNNIVKVHLELHKEIKKNGSVRSMRAALWRFAEIAHMIRPQKGKPYVQNLFPCLIEISKRKEELLLETLSVAIPKIMKALGTFTTDSDIKKLLKSFMNNLSDNVPVVRRTAASSILAICQHCRKPDYFIAFALYANIESLVPVQEDRNKSLVLGSLNCIRMLLPHLPKFSKDSDPGLSGSFGVRFSAEYASLNVDKLIQVYELCLHCTYDSNHNVVTAALETLHQLLTSAPTSLIEVLMSDDGLTRSRIMPTDSDPISHRSISEASLSLSVALPDEATLSDGPEETIKSTRLVQWINDFPTFETQAVSSLPQKSFSEDTDSSSEFSPVLRHMEPLPIAEPIHRAPSLESDLLIGRGNETPSPVSSVSVTNLNNYVLMNIGSVVMSGQKPIIYCCRRLVSGFLFPESNTNIRIRVSVRTLALQCVSQIVRIFPDIFVYPIENNSDRTISSFSHICDVLDFDTYPDQQIRGMTRLLIGHFINSVLTQCDRGFSEWYDGVKLRTTYKIKILSLPKLIDHLVLGLQDETSVCIRHTVGSIATCIRSLMNSKDSHTVLPILRSLTDVSKNSYWLVKVKLLELLADLPYINIHYLTGNSEFQGNILNYVLVPLLGDEDNRVRKSSSECIVKAVPLLYYQIDEKKEDLVVTASLRNSSSLFDGLFSKSSIKNIRHCYIEKTLSRIVHMLSQMLLQASSKSVMAGCCEALCLLSQTFLTKDYPHAWQCTLNTTKIGHSASSGLLSSLLTLLSSTPTALDLNIQNWLFILVGNIFYGLAVCSLNNPHNKGSSESKIPWASFHDKKFASISKTLLSHILQVLCLYVRVLEETPLHSSSASPIKHLVRGRQASPARPHIDTEDEGVTEEETTKASSQNIIIANHFPFYSKLYEILRSAYVHYKTVLGNSDQLSRLLRSILGTLSQVLEFSTPVETGDIVEEILGYLRVTINLESTPSVNAVQQLLKSLFTANLIAQWDEDRANPPLEIRPKLSPNDDKDYSGFYGNVIEKSLNNVTEYIEEKSLHLNERSKSFSSPAHERKASSILKGLGRNTDRNTLASFIRLFEPMVIQALKQYTVTSDVILQSAVLSLLTQLVQLRVNYCLLDSDQIFIKFVQKQFEFLELGQISDVELLVAKIFHFLVHLSYEKNHSKPVINIARVIQLCDGLMASGQDPLTHCVPALLPIVEHVFLATIYIDGKQVDAQREMVIAMLLRIAEHHQVLEVINLILQEGWRWEDKWRRWSRQSADVILPLLGEGRVRLTTPTALFTFLNFLNNLAPGTLRPIDPILKALFNVHQALIDGANFIHSFSAMLMMIIYIICYGKEDGVLSRLEDLNLCVSEKGNDPLNAMASNQNNSPQTVMSRLFFKIISSITQELYMVLFNTTNSYEYTDYLEYLLVHFLLCFIYMFQSGKYYQICNKMTSIINEIDSETFQELNQMFYSFSLKLPIVTFLWCCLLQLMKQQDNDFWKKVMLPVSSVKSYKFKNYDSENRNESCLNQDIVMQGSIIFYCKFFDKNSSAIESFSNFLSSNLQQIVLLSRERHVLNWFENINKNPNFSRVILQVISETSIYQKTPGFVCQLLNCLKFVHPKQFGSLLKLIVLKLFDNQHLAPARVASSLACRCAEYLLTLEREEVVKQIKKEDLLMIIQQLTKSTQTARRHSGLISLLDKLSSQNLDLPPLDVDQGRSVNTASIPTIVLDRTWFLTQVKSRCCQPESSTRQCAYLLSELEYDDILCVLRCQQFNYGILQYCFLLGTQLSLQGRNKENQTDTDYLSPLYMAARLSLTQHIHHLQSLLPKTLQVFCPMGRLSSSRETIYQERVNELFSDKEFSNVVFRLIPVMTSYFSSLSELKDYNISSLVPRDSWESLTRFLVLCIEAVHWLLNLQLKPSNWPNLLYNALKCASTMLKQNEISDSLTLTDLGSVVSTLIKVINECSSSGLPNEISMYKTVLSNTKDATQSGFSHLCYQMADLIKWLEKYNSKLYDFPDFLAINVKHIVMGIGRCPLVNWYCRMPMEAWSYTTIDETMSPPSIPPHLFQDIDYLHQIIFRLSLFGWTNRQQFEETWVSLLTMINTNHSFEGGPEELNAVMQVNSIALQAITSLLVQTTLVPKSGNPNTSNYLHVPRDRRLDLSSNSWGRKLEDVSNTVCLKIKDSVKNIKTNIVVNEVNEPCNLEKIICPGRYSYSQVSVQYLRTAITPPDGRLSTADTCHEFIRHQKRLTESGIDLHSCIRLLLDLFLQWTQLETGISLNLQLEIVKSIVILSDLFTERSHFTWMLKICLRLSSSCQEDEILHQYLVVAVCKATAVLAVIESDVLEKVLKLLEQCLKSTFAPTRTSGLHSLIYLIQSWSIGNKNLTVILDSTSGKSNLSDPRARICQLGADYINKHFDTDSLSLSNKEQCVTLAVIFNLLEHSPQDLAQDINAFIVKLIKAASSTPHSCIYRMFVQGINRIILLNKLSVIREPSTWLALERLSHPDPVFSLPALQLLLSCIYSGEFGNVISEHSEIDPEKLVVTMEKTSALFDRIKKGSPLEVECVCAALPCLLADFFPASEVLTKVIGEFLSPNQPHPQLLSVVVFQVLSQACREDQLPLLQAWLVMSLSNFTHALPITVSTWCLTCFFISSSLNPWMRAIFPYIQSRIGRCSNEDRKLLCIAASDFYKQLPDESQKDKFLKTFKDAASSPRSPFADVIASL</sequence>
<evidence type="ECO:0000256" key="5">
    <source>
        <dbReference type="ARBA" id="ARBA00022490"/>
    </source>
</evidence>
<evidence type="ECO:0000256" key="3">
    <source>
        <dbReference type="ARBA" id="ARBA00004496"/>
    </source>
</evidence>
<dbReference type="SUPFAM" id="SSF48371">
    <property type="entry name" value="ARM repeat"/>
    <property type="match status" value="4"/>
</dbReference>
<keyword evidence="5" id="KW-0963">Cytoplasm</keyword>
<evidence type="ECO:0008006" key="9">
    <source>
        <dbReference type="Google" id="ProtNLM"/>
    </source>
</evidence>
<dbReference type="Pfam" id="PF20927">
    <property type="entry name" value="Htt_C-HEAT"/>
    <property type="match status" value="2"/>
</dbReference>
<evidence type="ECO:0000313" key="8">
    <source>
        <dbReference type="EMBL" id="JAS21717.1"/>
    </source>
</evidence>
<reference evidence="8" key="1">
    <citation type="submission" date="2015-12" db="EMBL/GenBank/DDBJ databases">
        <title>De novo transcriptome assembly of four potential Pierce s Disease insect vectors from Arizona vineyards.</title>
        <authorList>
            <person name="Tassone E.E."/>
        </authorList>
    </citation>
    <scope>NUCLEOTIDE SEQUENCE</scope>
</reference>
<evidence type="ECO:0000256" key="2">
    <source>
        <dbReference type="ARBA" id="ARBA00004123"/>
    </source>
</evidence>
<dbReference type="InterPro" id="IPR048413">
    <property type="entry name" value="Htt_C-HEAT_rpt"/>
</dbReference>
<evidence type="ECO:0000256" key="4">
    <source>
        <dbReference type="ARBA" id="ARBA00007153"/>
    </source>
</evidence>
<dbReference type="EMBL" id="GEDC01015581">
    <property type="protein sequence ID" value="JAS21717.1"/>
    <property type="molecule type" value="Transcribed_RNA"/>
</dbReference>
<dbReference type="PANTHER" id="PTHR10170:SF10">
    <property type="entry name" value="HUNTINGTIN"/>
    <property type="match status" value="1"/>
</dbReference>
<evidence type="ECO:0000256" key="1">
    <source>
        <dbReference type="ARBA" id="ARBA00002907"/>
    </source>
</evidence>
<organism evidence="8">
    <name type="scientific">Clastoptera arizonana</name>
    <name type="common">Arizona spittle bug</name>
    <dbReference type="NCBI Taxonomy" id="38151"/>
    <lineage>
        <taxon>Eukaryota</taxon>
        <taxon>Metazoa</taxon>
        <taxon>Ecdysozoa</taxon>
        <taxon>Arthropoda</taxon>
        <taxon>Hexapoda</taxon>
        <taxon>Insecta</taxon>
        <taxon>Pterygota</taxon>
        <taxon>Neoptera</taxon>
        <taxon>Paraneoptera</taxon>
        <taxon>Hemiptera</taxon>
        <taxon>Auchenorrhyncha</taxon>
        <taxon>Cercopoidea</taxon>
        <taxon>Clastopteridae</taxon>
        <taxon>Clastoptera</taxon>
    </lineage>
</organism>
<accession>A0A1B6D7Q0</accession>
<comment type="subcellular location">
    <subcellularLocation>
        <location evidence="3">Cytoplasm</location>
    </subcellularLocation>
    <subcellularLocation>
        <location evidence="2">Nucleus</location>
    </subcellularLocation>
</comment>
<gene>
    <name evidence="8" type="ORF">g.7991</name>
</gene>
<dbReference type="InterPro" id="IPR028426">
    <property type="entry name" value="Huntingtin_fam"/>
</dbReference>
<dbReference type="Pfam" id="PF12372">
    <property type="entry name" value="Htt_N-HEAT"/>
    <property type="match status" value="1"/>
</dbReference>
<dbReference type="Gene3D" id="1.25.10.10">
    <property type="entry name" value="Leucine-rich Repeat Variant"/>
    <property type="match status" value="2"/>
</dbReference>
<dbReference type="PRINTS" id="PR00375">
    <property type="entry name" value="HUNTINGTIN"/>
</dbReference>
<dbReference type="GO" id="GO:0005737">
    <property type="term" value="C:cytoplasm"/>
    <property type="evidence" value="ECO:0007669"/>
    <property type="project" value="UniProtKB-SubCell"/>
</dbReference>
<feature type="region of interest" description="Disordered" evidence="7">
    <location>
        <begin position="934"/>
        <end position="956"/>
    </location>
</feature>
<dbReference type="InterPro" id="IPR016024">
    <property type="entry name" value="ARM-type_fold"/>
</dbReference>
<keyword evidence="6" id="KW-0539">Nucleus</keyword>
<dbReference type="InterPro" id="IPR048411">
    <property type="entry name" value="Htt_N_HEAT_rpt-1"/>
</dbReference>
<name>A0A1B6D7Q0_9HEMI</name>
<protein>
    <recommendedName>
        <fullName evidence="9">Huntingtin</fullName>
    </recommendedName>
</protein>
<dbReference type="InterPro" id="IPR024613">
    <property type="entry name" value="Huntingtin_N_HEAT_rpt-2"/>
</dbReference>
<comment type="function">
    <text evidence="1">May play a role in microtubule-mediated transport or vesicle function.</text>
</comment>
<dbReference type="InterPro" id="IPR000091">
    <property type="entry name" value="Huntingtin"/>
</dbReference>
<dbReference type="InterPro" id="IPR048412">
    <property type="entry name" value="Htt_bridge"/>
</dbReference>
<dbReference type="GO" id="GO:0005634">
    <property type="term" value="C:nucleus"/>
    <property type="evidence" value="ECO:0007669"/>
    <property type="project" value="UniProtKB-SubCell"/>
</dbReference>
<evidence type="ECO:0000256" key="7">
    <source>
        <dbReference type="SAM" id="MobiDB-lite"/>
    </source>
</evidence>
<proteinExistence type="inferred from homology"/>